<dbReference type="GO" id="GO:0018549">
    <property type="term" value="F:methanethiol oxidase activity"/>
    <property type="evidence" value="ECO:0007669"/>
    <property type="project" value="UniProtKB-EC"/>
</dbReference>
<evidence type="ECO:0000256" key="2">
    <source>
        <dbReference type="ARBA" id="ARBA00005606"/>
    </source>
</evidence>
<evidence type="ECO:0000256" key="4">
    <source>
        <dbReference type="ARBA" id="ARBA00015601"/>
    </source>
</evidence>
<dbReference type="Pfam" id="PF05694">
    <property type="entry name" value="SBP56"/>
    <property type="match status" value="1"/>
</dbReference>
<protein>
    <recommendedName>
        <fullName evidence="4">Methanethiol oxidase</fullName>
        <ecNumber evidence="3">1.8.3.4</ecNumber>
    </recommendedName>
</protein>
<dbReference type="PANTHER" id="PTHR23300">
    <property type="entry name" value="METHANETHIOL OXIDASE"/>
    <property type="match status" value="1"/>
</dbReference>
<name>A7UCI4_9CHLO</name>
<dbReference type="SUPFAM" id="SSF101908">
    <property type="entry name" value="Putative isomerase YbhE"/>
    <property type="match status" value="1"/>
</dbReference>
<gene>
    <name evidence="7" type="primary">SBP</name>
</gene>
<evidence type="ECO:0000313" key="7">
    <source>
        <dbReference type="EMBL" id="ABS87600.1"/>
    </source>
</evidence>
<dbReference type="GO" id="GO:0008430">
    <property type="term" value="F:selenium binding"/>
    <property type="evidence" value="ECO:0007669"/>
    <property type="project" value="InterPro"/>
</dbReference>
<dbReference type="InterPro" id="IPR008826">
    <property type="entry name" value="Se-bd"/>
</dbReference>
<evidence type="ECO:0000256" key="3">
    <source>
        <dbReference type="ARBA" id="ARBA00012510"/>
    </source>
</evidence>
<keyword evidence="5" id="KW-0711">Selenium</keyword>
<proteinExistence type="evidence at transcript level"/>
<dbReference type="PANTHER" id="PTHR23300:SF0">
    <property type="entry name" value="METHANETHIOL OXIDASE"/>
    <property type="match status" value="1"/>
</dbReference>
<reference evidence="7" key="1">
    <citation type="submission" date="2007-07" db="EMBL/GenBank/DDBJ databases">
        <authorList>
            <person name="Li S."/>
        </authorList>
    </citation>
    <scope>NUCLEOTIDE SEQUENCE</scope>
</reference>
<evidence type="ECO:0000256" key="1">
    <source>
        <dbReference type="ARBA" id="ARBA00005177"/>
    </source>
</evidence>
<dbReference type="Gene3D" id="2.130.10.10">
    <property type="entry name" value="YVTN repeat-like/Quinoprotein amine dehydrogenase"/>
    <property type="match status" value="1"/>
</dbReference>
<comment type="similarity">
    <text evidence="2">Belongs to the selenium-binding protein family.</text>
</comment>
<evidence type="ECO:0000256" key="6">
    <source>
        <dbReference type="ARBA" id="ARBA00047539"/>
    </source>
</evidence>
<comment type="pathway">
    <text evidence="1">Organosulfur degradation.</text>
</comment>
<sequence>MSCCGFYPDPKAAVRGPRETLLYVPAIVPDASRPDYLCTVDVNPESKTYCSVIHRCPVPHKGDELHHSGWNACSSCFGESGRTRSMIVLPGLKSGRVYGFDTLTDPRAPRLAKMFEGLKDLNLSTPHTTHCLPSGEIMISCLGDAEGNARGNFLLLDQDLKSRGLWGKQDVPWGYDFWYQPKLNVMISTSWGEPKELMNGFNPAKANESYGRSLFIWDWEKHTITQELDVGAEGAIPLELRFLHDPEQPHAYVGSALGSSLIHITRDDTTGKWKHRVAVQQEPLSVEGWVLPAVPPLITDIIISMDDRFLYWSNWLRGDIVQCDISDPHNPKIVGRVWLGGCVRKGGPIKVLGGLPDGLQDLPEIPKVRGHELLGGPQMIQLSLDGKRLYVTNSLFSVWDKQFYPPMADKGSYMLQIDVDTGKGGLCINPDFYVDFGAEPDGPVLAPEMRYPGGDCSSDIFLSK</sequence>
<dbReference type="InterPro" id="IPR015943">
    <property type="entry name" value="WD40/YVTN_repeat-like_dom_sf"/>
</dbReference>
<dbReference type="AlphaFoldDB" id="A7UCI4"/>
<evidence type="ECO:0000256" key="5">
    <source>
        <dbReference type="ARBA" id="ARBA00023266"/>
    </source>
</evidence>
<dbReference type="EMBL" id="EU045578">
    <property type="protein sequence ID" value="ABS87600.1"/>
    <property type="molecule type" value="mRNA"/>
</dbReference>
<organism evidence="7">
    <name type="scientific">Dunaliella viridis</name>
    <dbReference type="NCBI Taxonomy" id="140095"/>
    <lineage>
        <taxon>Eukaryota</taxon>
        <taxon>Viridiplantae</taxon>
        <taxon>Chlorophyta</taxon>
        <taxon>core chlorophytes</taxon>
        <taxon>Chlorophyceae</taxon>
        <taxon>CS clade</taxon>
        <taxon>Chlamydomonadales</taxon>
        <taxon>Dunaliellaceae</taxon>
        <taxon>Dunaliella</taxon>
    </lineage>
</organism>
<comment type="catalytic activity">
    <reaction evidence="6">
        <text>methanethiol + O2 + H2O = hydrogen sulfide + formaldehyde + H2O2 + H(+)</text>
        <dbReference type="Rhea" id="RHEA:11812"/>
        <dbReference type="ChEBI" id="CHEBI:15377"/>
        <dbReference type="ChEBI" id="CHEBI:15378"/>
        <dbReference type="ChEBI" id="CHEBI:15379"/>
        <dbReference type="ChEBI" id="CHEBI:16007"/>
        <dbReference type="ChEBI" id="CHEBI:16240"/>
        <dbReference type="ChEBI" id="CHEBI:16842"/>
        <dbReference type="ChEBI" id="CHEBI:29919"/>
        <dbReference type="EC" id="1.8.3.4"/>
    </reaction>
</comment>
<dbReference type="EC" id="1.8.3.4" evidence="3"/>
<accession>A7UCI4</accession>